<dbReference type="FunFam" id="1.10.510.10:FF:000307">
    <property type="entry name" value="Serine/threonine-protein kinase RIO2"/>
    <property type="match status" value="1"/>
</dbReference>
<dbReference type="SUPFAM" id="SSF56112">
    <property type="entry name" value="Protein kinase-like (PK-like)"/>
    <property type="match status" value="1"/>
</dbReference>
<name>A0A2B4T1D1_STYPI</name>
<organism evidence="15 16">
    <name type="scientific">Stylophora pistillata</name>
    <name type="common">Smooth cauliflower coral</name>
    <dbReference type="NCBI Taxonomy" id="50429"/>
    <lineage>
        <taxon>Eukaryota</taxon>
        <taxon>Metazoa</taxon>
        <taxon>Cnidaria</taxon>
        <taxon>Anthozoa</taxon>
        <taxon>Hexacorallia</taxon>
        <taxon>Scleractinia</taxon>
        <taxon>Astrocoeniina</taxon>
        <taxon>Pocilloporidae</taxon>
        <taxon>Stylophora</taxon>
    </lineage>
</organism>
<evidence type="ECO:0000256" key="3">
    <source>
        <dbReference type="ARBA" id="ARBA00012513"/>
    </source>
</evidence>
<evidence type="ECO:0000259" key="14">
    <source>
        <dbReference type="SMART" id="SM00090"/>
    </source>
</evidence>
<comment type="caution">
    <text evidence="15">The sequence shown here is derived from an EMBL/GenBank/DDBJ whole genome shotgun (WGS) entry which is preliminary data.</text>
</comment>
<evidence type="ECO:0000256" key="9">
    <source>
        <dbReference type="ARBA" id="ARBA00022840"/>
    </source>
</evidence>
<dbReference type="Gene3D" id="3.30.200.20">
    <property type="entry name" value="Phosphorylase Kinase, domain 1"/>
    <property type="match status" value="1"/>
</dbReference>
<evidence type="ECO:0000256" key="11">
    <source>
        <dbReference type="ARBA" id="ARBA00047899"/>
    </source>
</evidence>
<keyword evidence="5" id="KW-0808">Transferase</keyword>
<keyword evidence="7" id="KW-0547">Nucleotide-binding</keyword>
<dbReference type="OrthoDB" id="10258631at2759"/>
<feature type="compositionally biased region" description="Basic and acidic residues" evidence="13">
    <location>
        <begin position="400"/>
        <end position="415"/>
    </location>
</feature>
<evidence type="ECO:0000256" key="7">
    <source>
        <dbReference type="ARBA" id="ARBA00022741"/>
    </source>
</evidence>
<comment type="cofactor">
    <cofactor evidence="1">
        <name>Mg(2+)</name>
        <dbReference type="ChEBI" id="CHEBI:18420"/>
    </cofactor>
</comment>
<dbReference type="Pfam" id="PF01163">
    <property type="entry name" value="RIO1"/>
    <property type="match status" value="1"/>
</dbReference>
<dbReference type="InterPro" id="IPR011009">
    <property type="entry name" value="Kinase-like_dom_sf"/>
</dbReference>
<dbReference type="Gene3D" id="1.10.10.10">
    <property type="entry name" value="Winged helix-like DNA-binding domain superfamily/Winged helix DNA-binding domain"/>
    <property type="match status" value="2"/>
</dbReference>
<dbReference type="Pfam" id="PF09202">
    <property type="entry name" value="Rio2_N"/>
    <property type="match status" value="1"/>
</dbReference>
<feature type="compositionally biased region" description="Basic and acidic residues" evidence="13">
    <location>
        <begin position="470"/>
        <end position="486"/>
    </location>
</feature>
<dbReference type="InterPro" id="IPR015285">
    <property type="entry name" value="RIO2_wHTH_N"/>
</dbReference>
<dbReference type="InterPro" id="IPR000687">
    <property type="entry name" value="RIO_kinase"/>
</dbReference>
<feature type="domain" description="RIO kinase" evidence="14">
    <location>
        <begin position="101"/>
        <end position="325"/>
    </location>
</feature>
<dbReference type="PANTHER" id="PTHR45852">
    <property type="entry name" value="SER/THR-PROTEIN KINASE RIO2"/>
    <property type="match status" value="1"/>
</dbReference>
<dbReference type="Proteomes" id="UP000225706">
    <property type="component" value="Unassembled WGS sequence"/>
</dbReference>
<dbReference type="InterPro" id="IPR036390">
    <property type="entry name" value="WH_DNA-bd_sf"/>
</dbReference>
<dbReference type="GO" id="GO:0005634">
    <property type="term" value="C:nucleus"/>
    <property type="evidence" value="ECO:0007669"/>
    <property type="project" value="TreeGrafter"/>
</dbReference>
<dbReference type="CDD" id="cd05144">
    <property type="entry name" value="RIO2_C"/>
    <property type="match status" value="1"/>
</dbReference>
<evidence type="ECO:0000256" key="13">
    <source>
        <dbReference type="SAM" id="MobiDB-lite"/>
    </source>
</evidence>
<feature type="region of interest" description="Disordered" evidence="13">
    <location>
        <begin position="360"/>
        <end position="522"/>
    </location>
</feature>
<dbReference type="STRING" id="50429.A0A2B4T1D1"/>
<comment type="catalytic activity">
    <reaction evidence="12">
        <text>L-seryl-[protein] + ATP = O-phospho-L-seryl-[protein] + ADP + H(+)</text>
        <dbReference type="Rhea" id="RHEA:17989"/>
        <dbReference type="Rhea" id="RHEA-COMP:9863"/>
        <dbReference type="Rhea" id="RHEA-COMP:11604"/>
        <dbReference type="ChEBI" id="CHEBI:15378"/>
        <dbReference type="ChEBI" id="CHEBI:29999"/>
        <dbReference type="ChEBI" id="CHEBI:30616"/>
        <dbReference type="ChEBI" id="CHEBI:83421"/>
        <dbReference type="ChEBI" id="CHEBI:456216"/>
        <dbReference type="EC" id="2.7.11.1"/>
    </reaction>
</comment>
<dbReference type="FunFam" id="3.30.200.20:FF:000052">
    <property type="entry name" value="Serine/threonine-protein kinase RIO2"/>
    <property type="match status" value="1"/>
</dbReference>
<dbReference type="Gene3D" id="1.10.510.10">
    <property type="entry name" value="Transferase(Phosphotransferase) domain 1"/>
    <property type="match status" value="1"/>
</dbReference>
<gene>
    <name evidence="15" type="primary">Riok2</name>
    <name evidence="15" type="ORF">AWC38_SpisGene61</name>
</gene>
<accession>A0A2B4T1D1</accession>
<dbReference type="InterPro" id="IPR036388">
    <property type="entry name" value="WH-like_DNA-bd_sf"/>
</dbReference>
<proteinExistence type="inferred from homology"/>
<dbReference type="GO" id="GO:0004674">
    <property type="term" value="F:protein serine/threonine kinase activity"/>
    <property type="evidence" value="ECO:0007669"/>
    <property type="project" value="UniProtKB-KW"/>
</dbReference>
<evidence type="ECO:0000313" key="15">
    <source>
        <dbReference type="EMBL" id="PFX34950.1"/>
    </source>
</evidence>
<comment type="similarity">
    <text evidence="2">Belongs to the protein kinase superfamily. RIO-type Ser/Thr kinase family.</text>
</comment>
<evidence type="ECO:0000256" key="8">
    <source>
        <dbReference type="ARBA" id="ARBA00022777"/>
    </source>
</evidence>
<dbReference type="SMART" id="SM00090">
    <property type="entry name" value="RIO"/>
    <property type="match status" value="1"/>
</dbReference>
<keyword evidence="10" id="KW-0460">Magnesium</keyword>
<evidence type="ECO:0000256" key="4">
    <source>
        <dbReference type="ARBA" id="ARBA00022527"/>
    </source>
</evidence>
<feature type="compositionally biased region" description="Polar residues" evidence="13">
    <location>
        <begin position="457"/>
        <end position="469"/>
    </location>
</feature>
<evidence type="ECO:0000256" key="2">
    <source>
        <dbReference type="ARBA" id="ARBA00009196"/>
    </source>
</evidence>
<dbReference type="GO" id="GO:0005829">
    <property type="term" value="C:cytosol"/>
    <property type="evidence" value="ECO:0007669"/>
    <property type="project" value="TreeGrafter"/>
</dbReference>
<dbReference type="GO" id="GO:0030688">
    <property type="term" value="C:preribosome, small subunit precursor"/>
    <property type="evidence" value="ECO:0007669"/>
    <property type="project" value="TreeGrafter"/>
</dbReference>
<evidence type="ECO:0000256" key="1">
    <source>
        <dbReference type="ARBA" id="ARBA00001946"/>
    </source>
</evidence>
<evidence type="ECO:0000256" key="10">
    <source>
        <dbReference type="ARBA" id="ARBA00022842"/>
    </source>
</evidence>
<evidence type="ECO:0000313" key="16">
    <source>
        <dbReference type="Proteomes" id="UP000225706"/>
    </source>
</evidence>
<keyword evidence="9" id="KW-0067">ATP-binding</keyword>
<dbReference type="GO" id="GO:0030490">
    <property type="term" value="P:maturation of SSU-rRNA"/>
    <property type="evidence" value="ECO:0007669"/>
    <property type="project" value="TreeGrafter"/>
</dbReference>
<dbReference type="PANTHER" id="PTHR45852:SF1">
    <property type="entry name" value="SERINE_THREONINE-PROTEIN KINASE RIO2"/>
    <property type="match status" value="1"/>
</dbReference>
<protein>
    <recommendedName>
        <fullName evidence="3">non-specific serine/threonine protein kinase</fullName>
        <ecNumber evidence="3">2.7.11.1</ecNumber>
    </recommendedName>
</protein>
<reference evidence="16" key="1">
    <citation type="journal article" date="2017" name="bioRxiv">
        <title>Comparative analysis of the genomes of Stylophora pistillata and Acropora digitifera provides evidence for extensive differences between species of corals.</title>
        <authorList>
            <person name="Voolstra C.R."/>
            <person name="Li Y."/>
            <person name="Liew Y.J."/>
            <person name="Baumgarten S."/>
            <person name="Zoccola D."/>
            <person name="Flot J.-F."/>
            <person name="Tambutte S."/>
            <person name="Allemand D."/>
            <person name="Aranda M."/>
        </authorList>
    </citation>
    <scope>NUCLEOTIDE SEQUENCE [LARGE SCALE GENOMIC DNA]</scope>
</reference>
<keyword evidence="4" id="KW-0723">Serine/threonine-protein kinase</keyword>
<evidence type="ECO:0000256" key="5">
    <source>
        <dbReference type="ARBA" id="ARBA00022679"/>
    </source>
</evidence>
<dbReference type="EMBL" id="LSMT01000001">
    <property type="protein sequence ID" value="PFX34950.1"/>
    <property type="molecule type" value="Genomic_DNA"/>
</dbReference>
<dbReference type="InterPro" id="IPR018934">
    <property type="entry name" value="RIO_dom"/>
</dbReference>
<keyword evidence="8 15" id="KW-0418">Kinase</keyword>
<dbReference type="SUPFAM" id="SSF46785">
    <property type="entry name" value="Winged helix' DNA-binding domain"/>
    <property type="match status" value="1"/>
</dbReference>
<dbReference type="InterPro" id="IPR030484">
    <property type="entry name" value="Rio2"/>
</dbReference>
<dbReference type="GO" id="GO:0046872">
    <property type="term" value="F:metal ion binding"/>
    <property type="evidence" value="ECO:0007669"/>
    <property type="project" value="UniProtKB-KW"/>
</dbReference>
<dbReference type="AlphaFoldDB" id="A0A2B4T1D1"/>
<keyword evidence="16" id="KW-1185">Reference proteome</keyword>
<evidence type="ECO:0000256" key="6">
    <source>
        <dbReference type="ARBA" id="ARBA00022723"/>
    </source>
</evidence>
<sequence length="522" mass="59404">MKVEGYRLTFSGYDFLALKALTTRGSVQSVGNQIGVGKESGSYVGEHALTHPLCIFFKVEMGMKNHELVPTPLVASIADLKHGGSHKILRELTKHKLVCYEKSGRVEGYRLTFSGYDFLALKALTTRGSVQSVGNQIGVGKESDIFIIADEEENQHALKLHRLGRTSFRKLKQKRDYLKHRKNVSWLYLSRLAAVKEYAYMKALYDNGYPVPRPIDFNRHAVIMELVDGHPLCQVHDVSDPSELYSDLMELIVRLGSFGLIHCDFNEFNIIINDREQVTVIDFPQMVSISHPNARWYFDRDVQCIRDFFFRRFSYSSELYPRFADVKRLHNLDVEVEASGFTRDMSDSFDEATDEFKACEAGSAREAAYGDKTTSDEQSESEDGDTATQSSGDNPVETPGPERDLSNEQDSRMGEEIPGQEQSEDWDLKELSNQNKLYRPYRDLKSHVMGNSPDGDASNQSKPLTASSIDSKEIRTRVKKSLEKKQREIRRRKRGESSAVTRSRRENREAVNHGAQAWNDGW</sequence>
<dbReference type="EC" id="2.7.11.1" evidence="3"/>
<evidence type="ECO:0000256" key="12">
    <source>
        <dbReference type="ARBA" id="ARBA00048679"/>
    </source>
</evidence>
<comment type="catalytic activity">
    <reaction evidence="11">
        <text>L-threonyl-[protein] + ATP = O-phospho-L-threonyl-[protein] + ADP + H(+)</text>
        <dbReference type="Rhea" id="RHEA:46608"/>
        <dbReference type="Rhea" id="RHEA-COMP:11060"/>
        <dbReference type="Rhea" id="RHEA-COMP:11605"/>
        <dbReference type="ChEBI" id="CHEBI:15378"/>
        <dbReference type="ChEBI" id="CHEBI:30013"/>
        <dbReference type="ChEBI" id="CHEBI:30616"/>
        <dbReference type="ChEBI" id="CHEBI:61977"/>
        <dbReference type="ChEBI" id="CHEBI:456216"/>
        <dbReference type="EC" id="2.7.11.1"/>
    </reaction>
</comment>
<dbReference type="GO" id="GO:0005524">
    <property type="term" value="F:ATP binding"/>
    <property type="evidence" value="ECO:0007669"/>
    <property type="project" value="UniProtKB-KW"/>
</dbReference>
<keyword evidence="6" id="KW-0479">Metal-binding</keyword>